<feature type="domain" description="SGNH hydrolase-type esterase" evidence="1">
    <location>
        <begin position="18"/>
        <end position="213"/>
    </location>
</feature>
<evidence type="ECO:0000313" key="3">
    <source>
        <dbReference type="Proteomes" id="UP001321766"/>
    </source>
</evidence>
<dbReference type="Proteomes" id="UP001321766">
    <property type="component" value="Chromosome"/>
</dbReference>
<reference evidence="2 3" key="1">
    <citation type="journal article" date="2023" name="Microbiol. Spectr.">
        <title>Symbiosis of Carpenter Bees with Uncharacterized Lactic Acid Bacteria Showing NAD Auxotrophy.</title>
        <authorList>
            <person name="Kawasaki S."/>
            <person name="Ozawa K."/>
            <person name="Mori T."/>
            <person name="Yamamoto A."/>
            <person name="Ito M."/>
            <person name="Ohkuma M."/>
            <person name="Sakamoto M."/>
            <person name="Matsutani M."/>
        </authorList>
    </citation>
    <scope>NUCLEOTIDE SEQUENCE [LARGE SCALE GENOMIC DNA]</scope>
    <source>
        <strain evidence="2 3">Kim37-2</strain>
    </source>
</reference>
<keyword evidence="3" id="KW-1185">Reference proteome</keyword>
<evidence type="ECO:0000313" key="2">
    <source>
        <dbReference type="EMBL" id="BDR53626.1"/>
    </source>
</evidence>
<proteinExistence type="predicted"/>
<dbReference type="Pfam" id="PF13472">
    <property type="entry name" value="Lipase_GDSL_2"/>
    <property type="match status" value="1"/>
</dbReference>
<dbReference type="InterPro" id="IPR036514">
    <property type="entry name" value="SGNH_hydro_sf"/>
</dbReference>
<dbReference type="Gene3D" id="3.40.50.1110">
    <property type="entry name" value="SGNH hydrolase"/>
    <property type="match status" value="1"/>
</dbReference>
<gene>
    <name evidence="2" type="ORF">KIM372_15330</name>
</gene>
<organism evidence="2 3">
    <name type="scientific">Bombiscardovia nodaiensis</name>
    <dbReference type="NCBI Taxonomy" id="2932181"/>
    <lineage>
        <taxon>Bacteria</taxon>
        <taxon>Bacillati</taxon>
        <taxon>Actinomycetota</taxon>
        <taxon>Actinomycetes</taxon>
        <taxon>Bifidobacteriales</taxon>
        <taxon>Bifidobacteriaceae</taxon>
        <taxon>Bombiscardovia</taxon>
    </lineage>
</organism>
<dbReference type="SUPFAM" id="SSF52266">
    <property type="entry name" value="SGNH hydrolase"/>
    <property type="match status" value="1"/>
</dbReference>
<protein>
    <recommendedName>
        <fullName evidence="1">SGNH hydrolase-type esterase domain-containing protein</fullName>
    </recommendedName>
</protein>
<accession>A0ABM8B9P9</accession>
<name>A0ABM8B9P9_9BIFI</name>
<dbReference type="CDD" id="cd00229">
    <property type="entry name" value="SGNH_hydrolase"/>
    <property type="match status" value="1"/>
</dbReference>
<dbReference type="InterPro" id="IPR013830">
    <property type="entry name" value="SGNH_hydro"/>
</dbReference>
<sequence>MGITMLNMEYFADKTLNCLGDSTTRGDNGVDGGSQGISWVSHVREYLPFRQVRNYGVCGSRIAVSSERDDSFVERYEQMDLEADDVIVFGGVNDFQHDIPLGDLDSRDVRTFSGALNTVLTGLQGLYPRANIVALTATPNDFVHPTKQYPTTHQPNSLGLKQVDYVERMKAIGASYCIPVVDLFRLSGISPFAPGHEEYMPDGLHYSQAGYARLCKRIIGLTLPYLI</sequence>
<dbReference type="EMBL" id="AP026798">
    <property type="protein sequence ID" value="BDR53626.1"/>
    <property type="molecule type" value="Genomic_DNA"/>
</dbReference>
<evidence type="ECO:0000259" key="1">
    <source>
        <dbReference type="Pfam" id="PF13472"/>
    </source>
</evidence>